<dbReference type="AlphaFoldDB" id="A0A132BQK2"/>
<gene>
    <name evidence="1" type="ORF">TRIHO_45560</name>
</gene>
<organism evidence="1 2">
    <name type="scientific">Tritonibacter horizontis</name>
    <dbReference type="NCBI Taxonomy" id="1768241"/>
    <lineage>
        <taxon>Bacteria</taxon>
        <taxon>Pseudomonadati</taxon>
        <taxon>Pseudomonadota</taxon>
        <taxon>Alphaproteobacteria</taxon>
        <taxon>Rhodobacterales</taxon>
        <taxon>Paracoccaceae</taxon>
        <taxon>Tritonibacter</taxon>
    </lineage>
</organism>
<name>A0A132BQK2_9RHOB</name>
<keyword evidence="2" id="KW-1185">Reference proteome</keyword>
<reference evidence="1 2" key="1">
    <citation type="submission" date="2015-12" db="EMBL/GenBank/DDBJ databases">
        <title>Genome sequence of the marine Rhodobacteraceae strain O3.65, Candidatus Tritonibacter horizontis.</title>
        <authorList>
            <person name="Poehlein A."/>
            <person name="Giebel H.A."/>
            <person name="Voget S."/>
            <person name="Brinkhoff T."/>
        </authorList>
    </citation>
    <scope>NUCLEOTIDE SEQUENCE [LARGE SCALE GENOMIC DNA]</scope>
    <source>
        <strain evidence="1 2">O3.65</strain>
    </source>
</reference>
<dbReference type="EMBL" id="LPUY01000138">
    <property type="protein sequence ID" value="KUP90689.1"/>
    <property type="molecule type" value="Genomic_DNA"/>
</dbReference>
<dbReference type="RefSeq" id="WP_232367864.1">
    <property type="nucleotide sequence ID" value="NZ_LPUY01000138.1"/>
</dbReference>
<comment type="caution">
    <text evidence="1">The sequence shown here is derived from an EMBL/GenBank/DDBJ whole genome shotgun (WGS) entry which is preliminary data.</text>
</comment>
<protein>
    <submittedName>
        <fullName evidence="1">Uncharacterized protein</fullName>
    </submittedName>
</protein>
<evidence type="ECO:0000313" key="1">
    <source>
        <dbReference type="EMBL" id="KUP90689.1"/>
    </source>
</evidence>
<sequence length="132" mass="14197">MSILRPAARRIGKRMQVLAWTVCTAAALGSATDARLPQSNATGAEGQWSPEAILHLQPRARTRGQSVMDRSAGWRCQSTCDASGHVRQRCLMLEDPRLSGLAQSLDHLSQAQPALKSLSDLGLAEAYVSPTC</sequence>
<evidence type="ECO:0000313" key="2">
    <source>
        <dbReference type="Proteomes" id="UP000068382"/>
    </source>
</evidence>
<accession>A0A132BQK2</accession>
<proteinExistence type="predicted"/>
<dbReference type="Proteomes" id="UP000068382">
    <property type="component" value="Unassembled WGS sequence"/>
</dbReference>